<evidence type="ECO:0000256" key="3">
    <source>
        <dbReference type="ARBA" id="ARBA00023136"/>
    </source>
</evidence>
<sequence>MELLWLLVASLMLLASAAHAAPALPSAAKAKCGVADLKLGATLDPGATETRGASVKYIKSIVVAGANKKLACAQACCDEAECELAIYELVQAEKSGTTDGAYSPNNCFLLSCQPFAQCVFKNTSDMNALAIVTRRAIKNEGEWTAVGRAGSDGWTDRQTD</sequence>
<evidence type="ECO:0000259" key="6">
    <source>
        <dbReference type="SMART" id="SM00765"/>
    </source>
</evidence>
<organism evidence="7 8">
    <name type="scientific">Macrostomum lignano</name>
    <dbReference type="NCBI Taxonomy" id="282301"/>
    <lineage>
        <taxon>Eukaryota</taxon>
        <taxon>Metazoa</taxon>
        <taxon>Spiralia</taxon>
        <taxon>Lophotrochozoa</taxon>
        <taxon>Platyhelminthes</taxon>
        <taxon>Rhabditophora</taxon>
        <taxon>Macrostomorpha</taxon>
        <taxon>Macrostomida</taxon>
        <taxon>Macrostomidae</taxon>
        <taxon>Macrostomum</taxon>
    </lineage>
</organism>
<dbReference type="WBParaSite" id="maker-uti_cns_0014037-snap-gene-0.3-mRNA-1">
    <property type="protein sequence ID" value="maker-uti_cns_0014037-snap-gene-0.3-mRNA-1"/>
    <property type="gene ID" value="maker-uti_cns_0014037-snap-gene-0.3"/>
</dbReference>
<protein>
    <submittedName>
        <fullName evidence="8">MANEC domain-containing protein</fullName>
    </submittedName>
</protein>
<keyword evidence="4" id="KW-0325">Glycoprotein</keyword>
<evidence type="ECO:0000313" key="7">
    <source>
        <dbReference type="Proteomes" id="UP000095280"/>
    </source>
</evidence>
<dbReference type="InterPro" id="IPR011106">
    <property type="entry name" value="MANSC_N"/>
</dbReference>
<feature type="chain" id="PRO_5009321104" evidence="5">
    <location>
        <begin position="21"/>
        <end position="160"/>
    </location>
</feature>
<evidence type="ECO:0000313" key="8">
    <source>
        <dbReference type="WBParaSite" id="maker-uti_cns_0014037-snap-gene-0.3-mRNA-1"/>
    </source>
</evidence>
<feature type="signal peptide" evidence="5">
    <location>
        <begin position="1"/>
        <end position="20"/>
    </location>
</feature>
<evidence type="ECO:0000256" key="1">
    <source>
        <dbReference type="ARBA" id="ARBA00004370"/>
    </source>
</evidence>
<proteinExistence type="predicted"/>
<keyword evidence="3" id="KW-0472">Membrane</keyword>
<name>A0A1I8ILG6_9PLAT</name>
<evidence type="ECO:0000256" key="2">
    <source>
        <dbReference type="ARBA" id="ARBA00022729"/>
    </source>
</evidence>
<comment type="subcellular location">
    <subcellularLocation>
        <location evidence="1">Membrane</location>
    </subcellularLocation>
</comment>
<accession>A0A1I8ILG6</accession>
<evidence type="ECO:0000256" key="5">
    <source>
        <dbReference type="SAM" id="SignalP"/>
    </source>
</evidence>
<keyword evidence="7" id="KW-1185">Reference proteome</keyword>
<evidence type="ECO:0000256" key="4">
    <source>
        <dbReference type="ARBA" id="ARBA00023180"/>
    </source>
</evidence>
<feature type="domain" description="Seven cysteines N-terminal" evidence="6">
    <location>
        <begin position="27"/>
        <end position="131"/>
    </location>
</feature>
<dbReference type="GO" id="GO:0016020">
    <property type="term" value="C:membrane"/>
    <property type="evidence" value="ECO:0007669"/>
    <property type="project" value="UniProtKB-SubCell"/>
</dbReference>
<reference evidence="8" key="1">
    <citation type="submission" date="2016-11" db="UniProtKB">
        <authorList>
            <consortium name="WormBaseParasite"/>
        </authorList>
    </citation>
    <scope>IDENTIFICATION</scope>
</reference>
<dbReference type="Pfam" id="PF07502">
    <property type="entry name" value="MANEC"/>
    <property type="match status" value="1"/>
</dbReference>
<dbReference type="Proteomes" id="UP000095280">
    <property type="component" value="Unplaced"/>
</dbReference>
<dbReference type="AlphaFoldDB" id="A0A1I8ILG6"/>
<dbReference type="InterPro" id="IPR013980">
    <property type="entry name" value="MANSC_dom"/>
</dbReference>
<dbReference type="SMART" id="SM00765">
    <property type="entry name" value="MANEC"/>
    <property type="match status" value="1"/>
</dbReference>
<keyword evidence="2 5" id="KW-0732">Signal</keyword>